<dbReference type="Proteomes" id="UP000316330">
    <property type="component" value="Unassembled WGS sequence"/>
</dbReference>
<evidence type="ECO:0000256" key="1">
    <source>
        <dbReference type="ARBA" id="ARBA00008520"/>
    </source>
</evidence>
<keyword evidence="3 4" id="KW-0732">Signal</keyword>
<accession>A0A559JSX3</accession>
<dbReference type="SUPFAM" id="SSF53850">
    <property type="entry name" value="Periplasmic binding protein-like II"/>
    <property type="match status" value="1"/>
</dbReference>
<dbReference type="PANTHER" id="PTHR30061:SF50">
    <property type="entry name" value="MALTOSE_MALTODEXTRIN-BINDING PERIPLASMIC PROTEIN"/>
    <property type="match status" value="1"/>
</dbReference>
<dbReference type="PROSITE" id="PS01037">
    <property type="entry name" value="SBP_BACTERIAL_1"/>
    <property type="match status" value="1"/>
</dbReference>
<keyword evidence="2" id="KW-0813">Transport</keyword>
<dbReference type="AlphaFoldDB" id="A0A559JSX3"/>
<evidence type="ECO:0000313" key="5">
    <source>
        <dbReference type="EMBL" id="TVY02979.1"/>
    </source>
</evidence>
<gene>
    <name evidence="5" type="ORF">FPZ45_03555</name>
</gene>
<comment type="caution">
    <text evidence="5">The sequence shown here is derived from an EMBL/GenBank/DDBJ whole genome shotgun (WGS) entry which is preliminary data.</text>
</comment>
<name>A0A559JSX3_9BACL</name>
<proteinExistence type="inferred from homology"/>
<dbReference type="RefSeq" id="WP_144698517.1">
    <property type="nucleotide sequence ID" value="NZ_VNJJ01000002.1"/>
</dbReference>
<dbReference type="GO" id="GO:0042956">
    <property type="term" value="P:maltodextrin transmembrane transport"/>
    <property type="evidence" value="ECO:0007669"/>
    <property type="project" value="TreeGrafter"/>
</dbReference>
<comment type="similarity">
    <text evidence="1">Belongs to the bacterial solute-binding protein 1 family.</text>
</comment>
<protein>
    <submittedName>
        <fullName evidence="5">Extracellular solute-binding protein</fullName>
    </submittedName>
</protein>
<dbReference type="GO" id="GO:0055085">
    <property type="term" value="P:transmembrane transport"/>
    <property type="evidence" value="ECO:0007669"/>
    <property type="project" value="InterPro"/>
</dbReference>
<dbReference type="GO" id="GO:1901982">
    <property type="term" value="F:maltose binding"/>
    <property type="evidence" value="ECO:0007669"/>
    <property type="project" value="TreeGrafter"/>
</dbReference>
<reference evidence="5 6" key="1">
    <citation type="submission" date="2019-07" db="EMBL/GenBank/DDBJ databases">
        <authorList>
            <person name="Kim J."/>
        </authorList>
    </citation>
    <scope>NUCLEOTIDE SEQUENCE [LARGE SCALE GENOMIC DNA]</scope>
    <source>
        <strain evidence="5 6">G13</strain>
    </source>
</reference>
<dbReference type="PANTHER" id="PTHR30061">
    <property type="entry name" value="MALTOSE-BINDING PERIPLASMIC PROTEIN"/>
    <property type="match status" value="1"/>
</dbReference>
<sequence length="430" mass="47063">MKKNLSLLAITAVATASLAGCGSTGNDLSSSPASASSSASEKEVTINIFHHLGEEAKRNGLKAITDMTTEKYPNIKFNIQAIDYNSYNNILKTKIAAGDAPDIVFGNPIAYRDMIKAGQILDLTGESFFQELNPSALDEMTIDGKTYGVPLDIGAMGIYYNKDIFQEQGLQIPTTFSELIKVADALQAQKIIPFAHGFKDSWTAQADFQADWYGNVSKFPDFFDKVQDGSQKFADSPEFKASVERYKKRLSYSSGDDLGTDYAKSVQMFAGGKTAMLIEGDWSISEIRKNNPQGNFGFFALPFSETASDNILGISAGDAFMASAQTKHKDEVLKFFDSMNSAEGAKAWSDHSKTISANKNFTISGADPITSDIFEYIQSSRTYSFGKAYTLTGQMDAIFRKFQETVGLDQSANVDKLISHLDTDISRLLK</sequence>
<dbReference type="EMBL" id="VNJJ01000002">
    <property type="protein sequence ID" value="TVY02979.1"/>
    <property type="molecule type" value="Genomic_DNA"/>
</dbReference>
<feature type="signal peptide" evidence="4">
    <location>
        <begin position="1"/>
        <end position="19"/>
    </location>
</feature>
<dbReference type="PROSITE" id="PS51257">
    <property type="entry name" value="PROKAR_LIPOPROTEIN"/>
    <property type="match status" value="1"/>
</dbReference>
<dbReference type="GO" id="GO:0015768">
    <property type="term" value="P:maltose transport"/>
    <property type="evidence" value="ECO:0007669"/>
    <property type="project" value="TreeGrafter"/>
</dbReference>
<dbReference type="Pfam" id="PF01547">
    <property type="entry name" value="SBP_bac_1"/>
    <property type="match status" value="1"/>
</dbReference>
<dbReference type="GO" id="GO:0055052">
    <property type="term" value="C:ATP-binding cassette (ABC) transporter complex, substrate-binding subunit-containing"/>
    <property type="evidence" value="ECO:0007669"/>
    <property type="project" value="TreeGrafter"/>
</dbReference>
<evidence type="ECO:0000256" key="3">
    <source>
        <dbReference type="ARBA" id="ARBA00022729"/>
    </source>
</evidence>
<feature type="chain" id="PRO_5039565800" evidence="4">
    <location>
        <begin position="20"/>
        <end position="430"/>
    </location>
</feature>
<evidence type="ECO:0000256" key="4">
    <source>
        <dbReference type="SAM" id="SignalP"/>
    </source>
</evidence>
<organism evidence="5 6">
    <name type="scientific">Cohnella terricola</name>
    <dbReference type="NCBI Taxonomy" id="1289167"/>
    <lineage>
        <taxon>Bacteria</taxon>
        <taxon>Bacillati</taxon>
        <taxon>Bacillota</taxon>
        <taxon>Bacilli</taxon>
        <taxon>Bacillales</taxon>
        <taxon>Paenibacillaceae</taxon>
        <taxon>Cohnella</taxon>
    </lineage>
</organism>
<keyword evidence="6" id="KW-1185">Reference proteome</keyword>
<evidence type="ECO:0000256" key="2">
    <source>
        <dbReference type="ARBA" id="ARBA00022448"/>
    </source>
</evidence>
<evidence type="ECO:0000313" key="6">
    <source>
        <dbReference type="Proteomes" id="UP000316330"/>
    </source>
</evidence>
<dbReference type="InterPro" id="IPR006059">
    <property type="entry name" value="SBP"/>
</dbReference>
<dbReference type="InterPro" id="IPR006061">
    <property type="entry name" value="SBP_1_CS"/>
</dbReference>
<dbReference type="OrthoDB" id="9798191at2"/>
<dbReference type="Gene3D" id="3.40.190.10">
    <property type="entry name" value="Periplasmic binding protein-like II"/>
    <property type="match status" value="2"/>
</dbReference>